<keyword evidence="9" id="KW-1185">Reference proteome</keyword>
<evidence type="ECO:0000256" key="6">
    <source>
        <dbReference type="SAM" id="Phobius"/>
    </source>
</evidence>
<dbReference type="PANTHER" id="PTHR34220:SF7">
    <property type="entry name" value="SENSOR HISTIDINE KINASE YPDA"/>
    <property type="match status" value="1"/>
</dbReference>
<reference evidence="8" key="1">
    <citation type="journal article" date="2014" name="Int. J. Syst. Evol. Microbiol.">
        <title>Complete genome sequence of Corynebacterium casei LMG S-19264T (=DSM 44701T), isolated from a smear-ripened cheese.</title>
        <authorList>
            <consortium name="US DOE Joint Genome Institute (JGI-PGF)"/>
            <person name="Walter F."/>
            <person name="Albersmeier A."/>
            <person name="Kalinowski J."/>
            <person name="Ruckert C."/>
        </authorList>
    </citation>
    <scope>NUCLEOTIDE SEQUENCE</scope>
    <source>
        <strain evidence="8">CGMCC 1.15178</strain>
    </source>
</reference>
<name>A0A916YWE5_9BACL</name>
<evidence type="ECO:0000256" key="2">
    <source>
        <dbReference type="ARBA" id="ARBA00022475"/>
    </source>
</evidence>
<evidence type="ECO:0000259" key="7">
    <source>
        <dbReference type="PROSITE" id="PS50885"/>
    </source>
</evidence>
<reference evidence="8" key="2">
    <citation type="submission" date="2020-09" db="EMBL/GenBank/DDBJ databases">
        <authorList>
            <person name="Sun Q."/>
            <person name="Zhou Y."/>
        </authorList>
    </citation>
    <scope>NUCLEOTIDE SEQUENCE</scope>
    <source>
        <strain evidence="8">CGMCC 1.15178</strain>
    </source>
</reference>
<dbReference type="RefSeq" id="WP_188992100.1">
    <property type="nucleotide sequence ID" value="NZ_BMHP01000002.1"/>
</dbReference>
<dbReference type="Gene3D" id="6.10.340.10">
    <property type="match status" value="1"/>
</dbReference>
<keyword evidence="3" id="KW-0597">Phosphoprotein</keyword>
<comment type="subcellular location">
    <subcellularLocation>
        <location evidence="1">Cell membrane</location>
        <topology evidence="1">Multi-pass membrane protein</topology>
    </subcellularLocation>
</comment>
<dbReference type="AlphaFoldDB" id="A0A916YWE5"/>
<keyword evidence="4" id="KW-0808">Transferase</keyword>
<proteinExistence type="predicted"/>
<keyword evidence="2" id="KW-1003">Cell membrane</keyword>
<evidence type="ECO:0000256" key="1">
    <source>
        <dbReference type="ARBA" id="ARBA00004651"/>
    </source>
</evidence>
<comment type="caution">
    <text evidence="8">The sequence shown here is derived from an EMBL/GenBank/DDBJ whole genome shotgun (WGS) entry which is preliminary data.</text>
</comment>
<dbReference type="EMBL" id="BMHP01000002">
    <property type="protein sequence ID" value="GGD64428.1"/>
    <property type="molecule type" value="Genomic_DNA"/>
</dbReference>
<dbReference type="InterPro" id="IPR010559">
    <property type="entry name" value="Sig_transdc_His_kin_internal"/>
</dbReference>
<dbReference type="GO" id="GO:0000155">
    <property type="term" value="F:phosphorelay sensor kinase activity"/>
    <property type="evidence" value="ECO:0007669"/>
    <property type="project" value="InterPro"/>
</dbReference>
<organism evidence="8 9">
    <name type="scientific">Paenibacillus nasutitermitis</name>
    <dbReference type="NCBI Taxonomy" id="1652958"/>
    <lineage>
        <taxon>Bacteria</taxon>
        <taxon>Bacillati</taxon>
        <taxon>Bacillota</taxon>
        <taxon>Bacilli</taxon>
        <taxon>Bacillales</taxon>
        <taxon>Paenibacillaceae</taxon>
        <taxon>Paenibacillus</taxon>
    </lineage>
</organism>
<accession>A0A916YWE5</accession>
<evidence type="ECO:0000256" key="5">
    <source>
        <dbReference type="ARBA" id="ARBA00023136"/>
    </source>
</evidence>
<evidence type="ECO:0000256" key="4">
    <source>
        <dbReference type="ARBA" id="ARBA00022679"/>
    </source>
</evidence>
<keyword evidence="5 6" id="KW-0472">Membrane</keyword>
<dbReference type="GO" id="GO:0005886">
    <property type="term" value="C:plasma membrane"/>
    <property type="evidence" value="ECO:0007669"/>
    <property type="project" value="UniProtKB-SubCell"/>
</dbReference>
<evidence type="ECO:0000313" key="8">
    <source>
        <dbReference type="EMBL" id="GGD64428.1"/>
    </source>
</evidence>
<dbReference type="InterPro" id="IPR036890">
    <property type="entry name" value="HATPase_C_sf"/>
</dbReference>
<evidence type="ECO:0000256" key="3">
    <source>
        <dbReference type="ARBA" id="ARBA00022553"/>
    </source>
</evidence>
<dbReference type="PROSITE" id="PS50885">
    <property type="entry name" value="HAMP"/>
    <property type="match status" value="1"/>
</dbReference>
<feature type="transmembrane region" description="Helical" evidence="6">
    <location>
        <begin position="14"/>
        <end position="33"/>
    </location>
</feature>
<dbReference type="InterPro" id="IPR003660">
    <property type="entry name" value="HAMP_dom"/>
</dbReference>
<protein>
    <submittedName>
        <fullName evidence="8">Two-component sensor kinase</fullName>
    </submittedName>
</protein>
<dbReference type="InterPro" id="IPR050640">
    <property type="entry name" value="Bact_2-comp_sensor_kinase"/>
</dbReference>
<dbReference type="Gene3D" id="3.30.565.10">
    <property type="entry name" value="Histidine kinase-like ATPase, C-terminal domain"/>
    <property type="match status" value="1"/>
</dbReference>
<keyword evidence="8" id="KW-0418">Kinase</keyword>
<gene>
    <name evidence="8" type="ORF">GCM10010911_22730</name>
</gene>
<keyword evidence="6" id="KW-0812">Transmembrane</keyword>
<dbReference type="Proteomes" id="UP000612456">
    <property type="component" value="Unassembled WGS sequence"/>
</dbReference>
<dbReference type="Pfam" id="PF06580">
    <property type="entry name" value="His_kinase"/>
    <property type="match status" value="1"/>
</dbReference>
<keyword evidence="6" id="KW-1133">Transmembrane helix</keyword>
<evidence type="ECO:0000313" key="9">
    <source>
        <dbReference type="Proteomes" id="UP000612456"/>
    </source>
</evidence>
<feature type="domain" description="HAMP" evidence="7">
    <location>
        <begin position="321"/>
        <end position="372"/>
    </location>
</feature>
<sequence>MGVLGKLLNIYPKLIVSFLLVLTPVYVISLMMNNYGASNVRAKIEDAMKSRVGFYIRQLEGDFSLITRTQEEFVNYRDVRMLSSKGEVYSDNDWRNAVLNVRSRLISLSNSSNYVRSASVYLPSVNRLISSANTYDLLPDEEYKALKGVSQRLADPFVYWNNRLYISFPYSNLALINGREPSFLVSAEIATEKVGEMLDSLMIDESGGTMVVGRDGRWVLTGKKGNTELEREMLTYVQQNIDPSAPAQETVKKDIHVKTVQFGGQSYWVYAEDSRDMGFSLLMYTPESEMLGSLKQYRVWFWVLSFISLLVIILFSYWIFLQIHQPLLRLIRAFRGMENGKNEALVYKRSDEFGYLYQQYNQTTNRIQELIHEVYEQNYRANLSELRQLQSQINPHFLYNNFYILYRLARNGENEKIAEFTSFLGKYFKFITRTHKGTIRLEEETAFSRLYVDIQTFRFEERIEARFEELPPAYADAMVPKLILQPILENVYQHGMRNTLEGGLLEVRFDPQEEGLDIIVEDNGEPMPDVEYEDLQLKLQATGWLDVETTGLVNVHRRLRLEFGNRGGVTFSRKSGGGNQVVISIPNVREKRAED</sequence>
<dbReference type="SUPFAM" id="SSF55874">
    <property type="entry name" value="ATPase domain of HSP90 chaperone/DNA topoisomerase II/histidine kinase"/>
    <property type="match status" value="1"/>
</dbReference>
<dbReference type="PANTHER" id="PTHR34220">
    <property type="entry name" value="SENSOR HISTIDINE KINASE YPDA"/>
    <property type="match status" value="1"/>
</dbReference>
<feature type="transmembrane region" description="Helical" evidence="6">
    <location>
        <begin position="299"/>
        <end position="320"/>
    </location>
</feature>